<evidence type="ECO:0000313" key="2">
    <source>
        <dbReference type="Proteomes" id="UP001596052"/>
    </source>
</evidence>
<protein>
    <submittedName>
        <fullName evidence="1">Tetratricopeptide repeat protein</fullName>
    </submittedName>
</protein>
<dbReference type="InterPro" id="IPR011990">
    <property type="entry name" value="TPR-like_helical_dom_sf"/>
</dbReference>
<accession>A0ABW0KX39</accession>
<reference evidence="2" key="1">
    <citation type="journal article" date="2019" name="Int. J. Syst. Evol. Microbiol.">
        <title>The Global Catalogue of Microorganisms (GCM) 10K type strain sequencing project: providing services to taxonomists for standard genome sequencing and annotation.</title>
        <authorList>
            <consortium name="The Broad Institute Genomics Platform"/>
            <consortium name="The Broad Institute Genome Sequencing Center for Infectious Disease"/>
            <person name="Wu L."/>
            <person name="Ma J."/>
        </authorList>
    </citation>
    <scope>NUCLEOTIDE SEQUENCE [LARGE SCALE GENOMIC DNA]</scope>
    <source>
        <strain evidence="2">CGMCC 4.1469</strain>
    </source>
</reference>
<name>A0ABW0KX39_9BACT</name>
<gene>
    <name evidence="1" type="ORF">ACFQDI_19775</name>
</gene>
<keyword evidence="2" id="KW-1185">Reference proteome</keyword>
<dbReference type="SUPFAM" id="SSF48452">
    <property type="entry name" value="TPR-like"/>
    <property type="match status" value="1"/>
</dbReference>
<organism evidence="1 2">
    <name type="scientific">Prosthecobacter fluviatilis</name>
    <dbReference type="NCBI Taxonomy" id="445931"/>
    <lineage>
        <taxon>Bacteria</taxon>
        <taxon>Pseudomonadati</taxon>
        <taxon>Verrucomicrobiota</taxon>
        <taxon>Verrucomicrobiia</taxon>
        <taxon>Verrucomicrobiales</taxon>
        <taxon>Verrucomicrobiaceae</taxon>
        <taxon>Prosthecobacter</taxon>
    </lineage>
</organism>
<dbReference type="Gene3D" id="1.25.40.10">
    <property type="entry name" value="Tetratricopeptide repeat domain"/>
    <property type="match status" value="1"/>
</dbReference>
<comment type="caution">
    <text evidence="1">The sequence shown here is derived from an EMBL/GenBank/DDBJ whole genome shotgun (WGS) entry which is preliminary data.</text>
</comment>
<dbReference type="Proteomes" id="UP001596052">
    <property type="component" value="Unassembled WGS sequence"/>
</dbReference>
<sequence>MQCSGCQRSSFESIKIEQSDKCLNNPFKMHMKHIVLLFVFALFMPPVQASDADGLKEMAASKRAAAIELGFAINGRRLEGRGVFITADGLALVDLSMVALPQRPMVFAEDGSELPFGTILGIFPEQEVALIKFDYSPKVWLPIAAQEPEMGETIAFIALKAFDFLKTDIPPVMGPVLAKRTSMTSNLSKQQFTRVLSLGSGLMFKQQPCLGPGSFAINKQGELVAIKQGIEMMGRQMLILLSPINTLREEISRLARSGQSIPHPLPAASNPIDLALLDEDYSRYEMAHTMGDNAAAMAHLEELAKRYPNSARIQRMAHEHLKRPPASDAAAKTADAASPASPISAVEKVVQSVARARDLIDSGKDYTGAVSVIKQALDVCPKDYPVPLMNLAQFEQQLGHSAEYGRYLHEVLAVAPEIIAIVEQTQLWEFEQKHYDEAQKLRDRVYELDRLYRRR</sequence>
<proteinExistence type="predicted"/>
<evidence type="ECO:0000313" key="1">
    <source>
        <dbReference type="EMBL" id="MFC5457117.1"/>
    </source>
</evidence>
<dbReference type="EMBL" id="JBHSMQ010000008">
    <property type="protein sequence ID" value="MFC5457117.1"/>
    <property type="molecule type" value="Genomic_DNA"/>
</dbReference>
<dbReference type="RefSeq" id="WP_377170074.1">
    <property type="nucleotide sequence ID" value="NZ_JBHSMQ010000008.1"/>
</dbReference>